<comment type="caution">
    <text evidence="1">The sequence shown here is derived from an EMBL/GenBank/DDBJ whole genome shotgun (WGS) entry which is preliminary data.</text>
</comment>
<organism evidence="1 2">
    <name type="scientific">Melastoma candidum</name>
    <dbReference type="NCBI Taxonomy" id="119954"/>
    <lineage>
        <taxon>Eukaryota</taxon>
        <taxon>Viridiplantae</taxon>
        <taxon>Streptophyta</taxon>
        <taxon>Embryophyta</taxon>
        <taxon>Tracheophyta</taxon>
        <taxon>Spermatophyta</taxon>
        <taxon>Magnoliopsida</taxon>
        <taxon>eudicotyledons</taxon>
        <taxon>Gunneridae</taxon>
        <taxon>Pentapetalae</taxon>
        <taxon>rosids</taxon>
        <taxon>malvids</taxon>
        <taxon>Myrtales</taxon>
        <taxon>Melastomataceae</taxon>
        <taxon>Melastomatoideae</taxon>
        <taxon>Melastomateae</taxon>
        <taxon>Melastoma</taxon>
    </lineage>
</organism>
<dbReference type="Proteomes" id="UP001057402">
    <property type="component" value="Chromosome 10"/>
</dbReference>
<dbReference type="EMBL" id="CM042889">
    <property type="protein sequence ID" value="KAI4321992.1"/>
    <property type="molecule type" value="Genomic_DNA"/>
</dbReference>
<accession>A0ACB9MEE1</accession>
<evidence type="ECO:0000313" key="1">
    <source>
        <dbReference type="EMBL" id="KAI4321992.1"/>
    </source>
</evidence>
<sequence>MALVPRFFIAKRIPLLSGGGQWLRIWGLQPELATVRGGEDRPLDLSPLFVKHQSEMQGYRLPGTMTCCSNQKEASSLCRLIPGTIFCSMSISAILTLSTADW</sequence>
<proteinExistence type="predicted"/>
<protein>
    <submittedName>
        <fullName evidence="1">Uncharacterized protein</fullName>
    </submittedName>
</protein>
<name>A0ACB9MEE1_9MYRT</name>
<evidence type="ECO:0000313" key="2">
    <source>
        <dbReference type="Proteomes" id="UP001057402"/>
    </source>
</evidence>
<keyword evidence="2" id="KW-1185">Reference proteome</keyword>
<gene>
    <name evidence="1" type="ORF">MLD38_035310</name>
</gene>
<reference evidence="2" key="1">
    <citation type="journal article" date="2023" name="Front. Plant Sci.">
        <title>Chromosomal-level genome assembly of Melastoma candidum provides insights into trichome evolution.</title>
        <authorList>
            <person name="Zhong Y."/>
            <person name="Wu W."/>
            <person name="Sun C."/>
            <person name="Zou P."/>
            <person name="Liu Y."/>
            <person name="Dai S."/>
            <person name="Zhou R."/>
        </authorList>
    </citation>
    <scope>NUCLEOTIDE SEQUENCE [LARGE SCALE GENOMIC DNA]</scope>
</reference>